<name>A0A0A9ECP4_ARUDO</name>
<organism evidence="1">
    <name type="scientific">Arundo donax</name>
    <name type="common">Giant reed</name>
    <name type="synonym">Donax arundinaceus</name>
    <dbReference type="NCBI Taxonomy" id="35708"/>
    <lineage>
        <taxon>Eukaryota</taxon>
        <taxon>Viridiplantae</taxon>
        <taxon>Streptophyta</taxon>
        <taxon>Embryophyta</taxon>
        <taxon>Tracheophyta</taxon>
        <taxon>Spermatophyta</taxon>
        <taxon>Magnoliopsida</taxon>
        <taxon>Liliopsida</taxon>
        <taxon>Poales</taxon>
        <taxon>Poaceae</taxon>
        <taxon>PACMAD clade</taxon>
        <taxon>Arundinoideae</taxon>
        <taxon>Arundineae</taxon>
        <taxon>Arundo</taxon>
    </lineage>
</organism>
<dbReference type="EMBL" id="GBRH01204073">
    <property type="protein sequence ID" value="JAD93822.1"/>
    <property type="molecule type" value="Transcribed_RNA"/>
</dbReference>
<accession>A0A0A9ECP4</accession>
<protein>
    <submittedName>
        <fullName evidence="1">Uncharacterized protein</fullName>
    </submittedName>
</protein>
<sequence>MMQELRIGQTDHPQNLWLMELFSQMQRLMLLSVIH</sequence>
<dbReference type="AlphaFoldDB" id="A0A0A9ECP4"/>
<evidence type="ECO:0000313" key="1">
    <source>
        <dbReference type="EMBL" id="JAD93822.1"/>
    </source>
</evidence>
<proteinExistence type="predicted"/>
<reference evidence="1" key="1">
    <citation type="submission" date="2014-09" db="EMBL/GenBank/DDBJ databases">
        <authorList>
            <person name="Magalhaes I.L.F."/>
            <person name="Oliveira U."/>
            <person name="Santos F.R."/>
            <person name="Vidigal T.H.D.A."/>
            <person name="Brescovit A.D."/>
            <person name="Santos A.J."/>
        </authorList>
    </citation>
    <scope>NUCLEOTIDE SEQUENCE</scope>
    <source>
        <tissue evidence="1">Shoot tissue taken approximately 20 cm above the soil surface</tissue>
    </source>
</reference>
<reference evidence="1" key="2">
    <citation type="journal article" date="2015" name="Data Brief">
        <title>Shoot transcriptome of the giant reed, Arundo donax.</title>
        <authorList>
            <person name="Barrero R.A."/>
            <person name="Guerrero F.D."/>
            <person name="Moolhuijzen P."/>
            <person name="Goolsby J.A."/>
            <person name="Tidwell J."/>
            <person name="Bellgard S.E."/>
            <person name="Bellgard M.I."/>
        </authorList>
    </citation>
    <scope>NUCLEOTIDE SEQUENCE</scope>
    <source>
        <tissue evidence="1">Shoot tissue taken approximately 20 cm above the soil surface</tissue>
    </source>
</reference>